<keyword evidence="9" id="KW-0150">Chloroplast</keyword>
<evidence type="ECO:0000259" key="8">
    <source>
        <dbReference type="Pfam" id="PF00673"/>
    </source>
</evidence>
<protein>
    <recommendedName>
        <fullName evidence="4 5">Large ribosomal subunit protein uL5c</fullName>
    </recommendedName>
</protein>
<dbReference type="Pfam" id="PF00281">
    <property type="entry name" value="Ribosomal_L5"/>
    <property type="match status" value="1"/>
</dbReference>
<dbReference type="InterPro" id="IPR020930">
    <property type="entry name" value="Ribosomal_uL5_bac-type"/>
</dbReference>
<keyword evidence="9" id="KW-0934">Plastid</keyword>
<dbReference type="Pfam" id="PF00673">
    <property type="entry name" value="Ribosomal_L5_C"/>
    <property type="match status" value="1"/>
</dbReference>
<dbReference type="GO" id="GO:0019843">
    <property type="term" value="F:rRNA binding"/>
    <property type="evidence" value="ECO:0007669"/>
    <property type="project" value="UniProtKB-UniRule"/>
</dbReference>
<keyword evidence="5" id="KW-0694">RNA-binding</keyword>
<evidence type="ECO:0000256" key="2">
    <source>
        <dbReference type="ARBA" id="ARBA00022980"/>
    </source>
</evidence>
<comment type="similarity">
    <text evidence="1 5 6">Belongs to the universal ribosomal protein uL5 family.</text>
</comment>
<evidence type="ECO:0000259" key="7">
    <source>
        <dbReference type="Pfam" id="PF00281"/>
    </source>
</evidence>
<accession>A0A060A8W0</accession>
<evidence type="ECO:0000256" key="1">
    <source>
        <dbReference type="ARBA" id="ARBA00008553"/>
    </source>
</evidence>
<dbReference type="GO" id="GO:0009507">
    <property type="term" value="C:chloroplast"/>
    <property type="evidence" value="ECO:0007669"/>
    <property type="project" value="UniProtKB-SubCell"/>
</dbReference>
<dbReference type="GO" id="GO:1990904">
    <property type="term" value="C:ribonucleoprotein complex"/>
    <property type="evidence" value="ECO:0007669"/>
    <property type="project" value="UniProtKB-KW"/>
</dbReference>
<feature type="domain" description="Large ribosomal subunit protein uL5 N-terminal" evidence="7">
    <location>
        <begin position="25"/>
        <end position="79"/>
    </location>
</feature>
<dbReference type="InterPro" id="IPR022803">
    <property type="entry name" value="Ribosomal_uL5_dom_sf"/>
</dbReference>
<dbReference type="SUPFAM" id="SSF55282">
    <property type="entry name" value="RL5-like"/>
    <property type="match status" value="1"/>
</dbReference>
<dbReference type="GO" id="GO:0005840">
    <property type="term" value="C:ribosome"/>
    <property type="evidence" value="ECO:0007669"/>
    <property type="project" value="UniProtKB-KW"/>
</dbReference>
<keyword evidence="5" id="KW-0699">rRNA-binding</keyword>
<comment type="subunit">
    <text evidence="5">Part of the 50S ribosomal subunit; contacts the 5S rRNA.</text>
</comment>
<proteinExistence type="inferred from homology"/>
<reference evidence="9" key="1">
    <citation type="submission" date="2014-03" db="EMBL/GenBank/DDBJ databases">
        <title>Metagenomic reconstruction of the complete chloroplast and mitochondrial genomes of a novel unicellular red alga from the Cyanidiaceae family.</title>
        <authorList>
            <person name="Servin-Garciduenas L.E."/>
            <person name="Martinez-Romero E."/>
        </authorList>
    </citation>
    <scope>NUCLEOTIDE SEQUENCE</scope>
    <source>
        <strain evidence="9">MX-AZ01</strain>
    </source>
</reference>
<evidence type="ECO:0000256" key="5">
    <source>
        <dbReference type="HAMAP-Rule" id="MF_01333"/>
    </source>
</evidence>
<dbReference type="Gene3D" id="3.30.1440.10">
    <property type="match status" value="1"/>
</dbReference>
<dbReference type="InterPro" id="IPR002132">
    <property type="entry name" value="Ribosomal_uL5"/>
</dbReference>
<sequence length="178" mass="20221">MERITTHFYQTQIVPKLKQQFGYQNVHQIPKLRSIHLNRCLGGVSQKILANCSEELAMIGGQKPKLTYAKKAIAAFQLRKGMPIGMTVTLRRQRMYDFLSKLIHLVLPRLKDFRGLNPASFDGKGNYNLGLPDQLAFAELEYDQIAQLRGLDICIVTTAKTDEEARALLEGLGMRFRV</sequence>
<organism evidence="9">
    <name type="scientific">Cyanidiaceae sp. MX-AZ01</name>
    <dbReference type="NCBI Taxonomy" id="1503164"/>
    <lineage>
        <taxon>Eukaryota</taxon>
        <taxon>Rhodophyta</taxon>
        <taxon>Bangiophyceae</taxon>
        <taxon>Cyanidiales</taxon>
        <taxon>Cyanidiaceae</taxon>
    </lineage>
</organism>
<dbReference type="NCBIfam" id="NF000585">
    <property type="entry name" value="PRK00010.1"/>
    <property type="match status" value="1"/>
</dbReference>
<dbReference type="GO" id="GO:0003735">
    <property type="term" value="F:structural constituent of ribosome"/>
    <property type="evidence" value="ECO:0007669"/>
    <property type="project" value="InterPro"/>
</dbReference>
<dbReference type="PIRSF" id="PIRSF002161">
    <property type="entry name" value="Ribosomal_L5"/>
    <property type="match status" value="1"/>
</dbReference>
<dbReference type="AlphaFoldDB" id="A0A060A8W0"/>
<evidence type="ECO:0000256" key="6">
    <source>
        <dbReference type="RuleBase" id="RU003930"/>
    </source>
</evidence>
<dbReference type="GO" id="GO:0006412">
    <property type="term" value="P:translation"/>
    <property type="evidence" value="ECO:0007669"/>
    <property type="project" value="UniProtKB-UniRule"/>
</dbReference>
<keyword evidence="3 5" id="KW-0687">Ribonucleoprotein</keyword>
<evidence type="ECO:0000256" key="3">
    <source>
        <dbReference type="ARBA" id="ARBA00023274"/>
    </source>
</evidence>
<dbReference type="FunFam" id="3.30.1440.10:FF:000001">
    <property type="entry name" value="50S ribosomal protein L5"/>
    <property type="match status" value="1"/>
</dbReference>
<dbReference type="HAMAP" id="MF_01333_B">
    <property type="entry name" value="Ribosomal_uL5_B"/>
    <property type="match status" value="1"/>
</dbReference>
<keyword evidence="2 5" id="KW-0689">Ribosomal protein</keyword>
<dbReference type="EMBL" id="KJ569775">
    <property type="protein sequence ID" value="AIA61215.1"/>
    <property type="molecule type" value="Genomic_DNA"/>
</dbReference>
<feature type="domain" description="Large ribosomal subunit protein uL5 C-terminal" evidence="8">
    <location>
        <begin position="83"/>
        <end position="176"/>
    </location>
</feature>
<dbReference type="PANTHER" id="PTHR11994">
    <property type="entry name" value="60S RIBOSOMAL PROTEIN L11-RELATED"/>
    <property type="match status" value="1"/>
</dbReference>
<evidence type="ECO:0000313" key="9">
    <source>
        <dbReference type="EMBL" id="AIA61215.1"/>
    </source>
</evidence>
<name>A0A060A8W0_9RHOD</name>
<comment type="subcellular location">
    <subcellularLocation>
        <location evidence="5">Plastid</location>
        <location evidence="5">Chloroplast</location>
    </subcellularLocation>
</comment>
<dbReference type="InterPro" id="IPR031309">
    <property type="entry name" value="Ribosomal_uL5_C"/>
</dbReference>
<evidence type="ECO:0000256" key="4">
    <source>
        <dbReference type="ARBA" id="ARBA00035210"/>
    </source>
</evidence>
<dbReference type="InterPro" id="IPR031310">
    <property type="entry name" value="Ribosomal_uL5_N"/>
</dbReference>
<comment type="function">
    <text evidence="5">Binds 5S rRNA, forms part of the central protuberance of the 50S subunit.</text>
</comment>
<geneLocation type="chloroplast" evidence="9"/>
<gene>
    <name evidence="5 9" type="primary">rpl5</name>
</gene>